<dbReference type="InterPro" id="IPR037185">
    <property type="entry name" value="EmrE-like"/>
</dbReference>
<gene>
    <name evidence="2" type="ORF">HHL08_18075</name>
</gene>
<dbReference type="AlphaFoldDB" id="A0A7X9WYU2"/>
<sequence length="110" mass="11280">MGELTGAALGLFLAATLFQLVGASLLPMTRGMTAPWPSAAVFACYAVGLVCMARLVVSGVNLSLLIPIITLAIIVGSVIVGISVYGDSPSPTKLAWLGGAIFCMGVSFRY</sequence>
<dbReference type="Gene3D" id="1.10.3730.20">
    <property type="match status" value="1"/>
</dbReference>
<evidence type="ECO:0000256" key="1">
    <source>
        <dbReference type="SAM" id="Phobius"/>
    </source>
</evidence>
<dbReference type="EMBL" id="JABBFV010000015">
    <property type="protein sequence ID" value="NML12028.1"/>
    <property type="molecule type" value="Genomic_DNA"/>
</dbReference>
<dbReference type="Proteomes" id="UP000519023">
    <property type="component" value="Unassembled WGS sequence"/>
</dbReference>
<comment type="caution">
    <text evidence="2">The sequence shown here is derived from an EMBL/GenBank/DDBJ whole genome shotgun (WGS) entry which is preliminary data.</text>
</comment>
<keyword evidence="1" id="KW-0812">Transmembrane</keyword>
<keyword evidence="3" id="KW-1185">Reference proteome</keyword>
<proteinExistence type="predicted"/>
<organism evidence="2 3">
    <name type="scientific">Sphingobium psychrophilum</name>
    <dbReference type="NCBI Taxonomy" id="2728834"/>
    <lineage>
        <taxon>Bacteria</taxon>
        <taxon>Pseudomonadati</taxon>
        <taxon>Pseudomonadota</taxon>
        <taxon>Alphaproteobacteria</taxon>
        <taxon>Sphingomonadales</taxon>
        <taxon>Sphingomonadaceae</taxon>
        <taxon>Sphingobium</taxon>
    </lineage>
</organism>
<evidence type="ECO:0000313" key="2">
    <source>
        <dbReference type="EMBL" id="NML12028.1"/>
    </source>
</evidence>
<feature type="transmembrane region" description="Helical" evidence="1">
    <location>
        <begin position="64"/>
        <end position="85"/>
    </location>
</feature>
<protein>
    <submittedName>
        <fullName evidence="2">Uncharacterized protein</fullName>
    </submittedName>
</protein>
<name>A0A7X9WYU2_9SPHN</name>
<evidence type="ECO:0000313" key="3">
    <source>
        <dbReference type="Proteomes" id="UP000519023"/>
    </source>
</evidence>
<dbReference type="RefSeq" id="WP_169574439.1">
    <property type="nucleotide sequence ID" value="NZ_JABBFV010000015.1"/>
</dbReference>
<reference evidence="2 3" key="1">
    <citation type="submission" date="2020-04" db="EMBL/GenBank/DDBJ databases">
        <title>Sphingobium sp. AR-3-1 isolated from Arctic soil.</title>
        <authorList>
            <person name="Dahal R.H."/>
            <person name="Chaudhary D.K."/>
        </authorList>
    </citation>
    <scope>NUCLEOTIDE SEQUENCE [LARGE SCALE GENOMIC DNA]</scope>
    <source>
        <strain evidence="2 3">AR-3-1</strain>
    </source>
</reference>
<accession>A0A7X9WYU2</accession>
<dbReference type="SUPFAM" id="SSF103481">
    <property type="entry name" value="Multidrug resistance efflux transporter EmrE"/>
    <property type="match status" value="1"/>
</dbReference>
<feature type="transmembrane region" description="Helical" evidence="1">
    <location>
        <begin position="39"/>
        <end position="57"/>
    </location>
</feature>
<keyword evidence="1" id="KW-0472">Membrane</keyword>
<keyword evidence="1" id="KW-1133">Transmembrane helix</keyword>